<evidence type="ECO:0000313" key="2">
    <source>
        <dbReference type="EMBL" id="KAG8627751.1"/>
    </source>
</evidence>
<dbReference type="InterPro" id="IPR041018">
    <property type="entry name" value="ADPRTs_Tse2"/>
</dbReference>
<dbReference type="Pfam" id="PF18648">
    <property type="entry name" value="ADPRTs_Tse2"/>
    <property type="match status" value="1"/>
</dbReference>
<proteinExistence type="predicted"/>
<comment type="caution">
    <text evidence="2">The sequence shown here is derived from an EMBL/GenBank/DDBJ whole genome shotgun (WGS) entry which is preliminary data.</text>
</comment>
<accession>A0A8K0PFD5</accession>
<dbReference type="EMBL" id="JAESVG020000004">
    <property type="protein sequence ID" value="KAG8627751.1"/>
    <property type="molecule type" value="Genomic_DNA"/>
</dbReference>
<dbReference type="AlphaFoldDB" id="A0A8K0PFD5"/>
<feature type="domain" description="Tse2 ADP-ribosyltransferase toxin" evidence="1">
    <location>
        <begin position="15"/>
        <end position="145"/>
    </location>
</feature>
<keyword evidence="3" id="KW-1185">Reference proteome</keyword>
<name>A0A8K0PFD5_9PEZI</name>
<reference evidence="2" key="1">
    <citation type="submission" date="2021-07" db="EMBL/GenBank/DDBJ databases">
        <title>Elsinoe batatas strain:CRI-CJ2 Genome sequencing and assembly.</title>
        <authorList>
            <person name="Huang L."/>
        </authorList>
    </citation>
    <scope>NUCLEOTIDE SEQUENCE</scope>
    <source>
        <strain evidence="2">CRI-CJ2</strain>
    </source>
</reference>
<gene>
    <name evidence="2" type="ORF">KVT40_003624</name>
</gene>
<dbReference type="Proteomes" id="UP000809789">
    <property type="component" value="Unassembled WGS sequence"/>
</dbReference>
<protein>
    <recommendedName>
        <fullName evidence="1">Tse2 ADP-ribosyltransferase toxin domain-containing protein</fullName>
    </recommendedName>
</protein>
<sequence length="154" mass="17537">MSLNRFINSFSAFPKQLFRMNNGAKIRLRAAEGPSRPKRSFDLLTLSGKVQPKATTPHTYEWPNGASMRPNSATLHELLLGFRGANVIVYEIPRGTTLPDDLILVHEFADHYSLQAAKEMSVEELNKKLTAFFAKHGRICSRDEWFEKYPNPTE</sequence>
<evidence type="ECO:0000313" key="3">
    <source>
        <dbReference type="Proteomes" id="UP000809789"/>
    </source>
</evidence>
<evidence type="ECO:0000259" key="1">
    <source>
        <dbReference type="Pfam" id="PF18648"/>
    </source>
</evidence>
<dbReference type="OrthoDB" id="10266325at2759"/>
<organism evidence="2 3">
    <name type="scientific">Elsinoe batatas</name>
    <dbReference type="NCBI Taxonomy" id="2601811"/>
    <lineage>
        <taxon>Eukaryota</taxon>
        <taxon>Fungi</taxon>
        <taxon>Dikarya</taxon>
        <taxon>Ascomycota</taxon>
        <taxon>Pezizomycotina</taxon>
        <taxon>Dothideomycetes</taxon>
        <taxon>Dothideomycetidae</taxon>
        <taxon>Myriangiales</taxon>
        <taxon>Elsinoaceae</taxon>
        <taxon>Elsinoe</taxon>
    </lineage>
</organism>